<accession>A0A075H6R7</accession>
<reference evidence="1" key="1">
    <citation type="journal article" date="2014" name="Genome Biol. Evol.">
        <title>Pangenome evidence for extensive interdomain horizontal transfer affecting lineage core and shell genes in uncultured planktonic thaumarchaeota and euryarchaeota.</title>
        <authorList>
            <person name="Deschamps P."/>
            <person name="Zivanovic Y."/>
            <person name="Moreira D."/>
            <person name="Rodriguez-Valera F."/>
            <person name="Lopez-Garcia P."/>
        </authorList>
    </citation>
    <scope>NUCLEOTIDE SEQUENCE</scope>
</reference>
<evidence type="ECO:0000313" key="1">
    <source>
        <dbReference type="EMBL" id="AIF11704.1"/>
    </source>
</evidence>
<dbReference type="EMBL" id="KF900925">
    <property type="protein sequence ID" value="AIF11704.1"/>
    <property type="molecule type" value="Genomic_DNA"/>
</dbReference>
<organism evidence="1">
    <name type="scientific">uncultured marine thaumarchaeote KM3_53_E01</name>
    <dbReference type="NCBI Taxonomy" id="1456183"/>
    <lineage>
        <taxon>Archaea</taxon>
        <taxon>Nitrososphaerota</taxon>
        <taxon>environmental samples</taxon>
    </lineage>
</organism>
<sequence>MLEMKTREEMVDELIKIKIPTGLINHIAKKERSVLGSGMMNSLNKMNDQAIRSLYYAILEDKVERDDYLLIRTTMWLVNEFQSAKVNIDYPVPNIGDFKIACLSEDDEILVVVECKMNQYEWDEINQFIEKLRMLKEREAKLSHAYIVSRNSDVSEIVNKLKEVQGMGNDGIFVTKEKRGIGGLVGGKPNKINFAMLLEKSRDNHEKVFP</sequence>
<name>A0A075H6R7_9ARCH</name>
<dbReference type="AlphaFoldDB" id="A0A075H6R7"/>
<protein>
    <submittedName>
        <fullName evidence="1">Uncharacterized protein</fullName>
    </submittedName>
</protein>
<proteinExistence type="predicted"/>